<evidence type="ECO:0000259" key="5">
    <source>
        <dbReference type="PROSITE" id="PS50090"/>
    </source>
</evidence>
<dbReference type="SMART" id="SM00717">
    <property type="entry name" value="SANT"/>
    <property type="match status" value="3"/>
</dbReference>
<dbReference type="InterPro" id="IPR001005">
    <property type="entry name" value="SANT/Myb"/>
</dbReference>
<dbReference type="Gene3D" id="1.10.10.60">
    <property type="entry name" value="Homeodomain-like"/>
    <property type="match status" value="2"/>
</dbReference>
<comment type="caution">
    <text evidence="6">The sequence shown here is derived from an EMBL/GenBank/DDBJ whole genome shotgun (WGS) entry which is preliminary data.</text>
</comment>
<dbReference type="SUPFAM" id="SSF46689">
    <property type="entry name" value="Homeodomain-like"/>
    <property type="match status" value="2"/>
</dbReference>
<protein>
    <recommendedName>
        <fullName evidence="5">Myb-like domain-containing protein</fullName>
    </recommendedName>
</protein>
<dbReference type="PANTHER" id="PTHR47430:SF4">
    <property type="entry name" value="GB|AAC33480.1"/>
    <property type="match status" value="1"/>
</dbReference>
<feature type="compositionally biased region" description="Basic and acidic residues" evidence="4">
    <location>
        <begin position="267"/>
        <end position="279"/>
    </location>
</feature>
<evidence type="ECO:0000313" key="6">
    <source>
        <dbReference type="EMBL" id="OAY38060.1"/>
    </source>
</evidence>
<keyword evidence="1" id="KW-0547">Nucleotide-binding</keyword>
<dbReference type="Gramene" id="Manes.11G149200.6.v8.1">
    <property type="protein sequence ID" value="Manes.11G149200.6.v8.1.CDS"/>
    <property type="gene ID" value="Manes.11G149200.v8.1"/>
</dbReference>
<dbReference type="PANTHER" id="PTHR47430">
    <property type="entry name" value="GB|AAC33480.1"/>
    <property type="match status" value="1"/>
</dbReference>
<dbReference type="Gene3D" id="1.10.560.10">
    <property type="entry name" value="GroEL-like equatorial domain"/>
    <property type="match status" value="1"/>
</dbReference>
<keyword evidence="2" id="KW-0067">ATP-binding</keyword>
<feature type="compositionally biased region" description="Basic residues" evidence="4">
    <location>
        <begin position="423"/>
        <end position="432"/>
    </location>
</feature>
<feature type="compositionally biased region" description="Polar residues" evidence="4">
    <location>
        <begin position="369"/>
        <end position="386"/>
    </location>
</feature>
<dbReference type="EMBL" id="CM004397">
    <property type="protein sequence ID" value="OAY38060.1"/>
    <property type="molecule type" value="Genomic_DNA"/>
</dbReference>
<dbReference type="GO" id="GO:0005524">
    <property type="term" value="F:ATP binding"/>
    <property type="evidence" value="ECO:0007669"/>
    <property type="project" value="UniProtKB-KW"/>
</dbReference>
<organism evidence="6 7">
    <name type="scientific">Manihot esculenta</name>
    <name type="common">Cassava</name>
    <name type="synonym">Jatropha manihot</name>
    <dbReference type="NCBI Taxonomy" id="3983"/>
    <lineage>
        <taxon>Eukaryota</taxon>
        <taxon>Viridiplantae</taxon>
        <taxon>Streptophyta</taxon>
        <taxon>Embryophyta</taxon>
        <taxon>Tracheophyta</taxon>
        <taxon>Spermatophyta</taxon>
        <taxon>Magnoliopsida</taxon>
        <taxon>eudicotyledons</taxon>
        <taxon>Gunneridae</taxon>
        <taxon>Pentapetalae</taxon>
        <taxon>rosids</taxon>
        <taxon>fabids</taxon>
        <taxon>Malpighiales</taxon>
        <taxon>Euphorbiaceae</taxon>
        <taxon>Crotonoideae</taxon>
        <taxon>Manihoteae</taxon>
        <taxon>Manihot</taxon>
    </lineage>
</organism>
<dbReference type="AlphaFoldDB" id="A0A2C9V1K8"/>
<gene>
    <name evidence="6" type="ORF">MANES_11G149200v8</name>
</gene>
<dbReference type="SUPFAM" id="SSF48592">
    <property type="entry name" value="GroEL equatorial domain-like"/>
    <property type="match status" value="1"/>
</dbReference>
<feature type="region of interest" description="Disordered" evidence="4">
    <location>
        <begin position="185"/>
        <end position="531"/>
    </location>
</feature>
<dbReference type="InterPro" id="IPR017998">
    <property type="entry name" value="Chaperone_TCP-1"/>
</dbReference>
<feature type="compositionally biased region" description="Basic and acidic residues" evidence="4">
    <location>
        <begin position="496"/>
        <end position="506"/>
    </location>
</feature>
<feature type="compositionally biased region" description="Basic residues" evidence="4">
    <location>
        <begin position="154"/>
        <end position="165"/>
    </location>
</feature>
<dbReference type="Pfam" id="PF13921">
    <property type="entry name" value="Myb_DNA-bind_6"/>
    <property type="match status" value="1"/>
</dbReference>
<dbReference type="InterPro" id="IPR027413">
    <property type="entry name" value="GROEL-like_equatorial_sf"/>
</dbReference>
<dbReference type="Proteomes" id="UP000091857">
    <property type="component" value="Chromosome 11"/>
</dbReference>
<evidence type="ECO:0000256" key="2">
    <source>
        <dbReference type="ARBA" id="ARBA00022840"/>
    </source>
</evidence>
<name>A0A2C9V1K8_MANES</name>
<evidence type="ECO:0000256" key="1">
    <source>
        <dbReference type="ARBA" id="ARBA00022741"/>
    </source>
</evidence>
<feature type="compositionally biased region" description="Acidic residues" evidence="4">
    <location>
        <begin position="209"/>
        <end position="221"/>
    </location>
</feature>
<dbReference type="PRINTS" id="PR00304">
    <property type="entry name" value="TCOMPLEXTCP1"/>
</dbReference>
<feature type="domain" description="Myb-like" evidence="5">
    <location>
        <begin position="747"/>
        <end position="800"/>
    </location>
</feature>
<feature type="compositionally biased region" description="Polar residues" evidence="4">
    <location>
        <begin position="515"/>
        <end position="530"/>
    </location>
</feature>
<dbReference type="CDD" id="cd00167">
    <property type="entry name" value="SANT"/>
    <property type="match status" value="1"/>
</dbReference>
<evidence type="ECO:0000313" key="7">
    <source>
        <dbReference type="Proteomes" id="UP000091857"/>
    </source>
</evidence>
<dbReference type="OrthoDB" id="39591at2759"/>
<keyword evidence="3" id="KW-0143">Chaperone</keyword>
<accession>A0A2C9V1K8</accession>
<reference evidence="7" key="1">
    <citation type="journal article" date="2016" name="Nat. Biotechnol.">
        <title>Sequencing wild and cultivated cassava and related species reveals extensive interspecific hybridization and genetic diversity.</title>
        <authorList>
            <person name="Bredeson J.V."/>
            <person name="Lyons J.B."/>
            <person name="Prochnik S.E."/>
            <person name="Wu G.A."/>
            <person name="Ha C.M."/>
            <person name="Edsinger-Gonzales E."/>
            <person name="Grimwood J."/>
            <person name="Schmutz J."/>
            <person name="Rabbi I.Y."/>
            <person name="Egesi C."/>
            <person name="Nauluvula P."/>
            <person name="Lebot V."/>
            <person name="Ndunguru J."/>
            <person name="Mkamilo G."/>
            <person name="Bart R.S."/>
            <person name="Setter T.L."/>
            <person name="Gleadow R.M."/>
            <person name="Kulakow P."/>
            <person name="Ferguson M.E."/>
            <person name="Rounsley S."/>
            <person name="Rokhsar D.S."/>
        </authorList>
    </citation>
    <scope>NUCLEOTIDE SEQUENCE [LARGE SCALE GENOMIC DNA]</scope>
    <source>
        <strain evidence="7">cv. AM560-2</strain>
    </source>
</reference>
<dbReference type="InterPro" id="IPR009057">
    <property type="entry name" value="Homeodomain-like_sf"/>
</dbReference>
<keyword evidence="7" id="KW-1185">Reference proteome</keyword>
<evidence type="ECO:0000256" key="3">
    <source>
        <dbReference type="ARBA" id="ARBA00023186"/>
    </source>
</evidence>
<feature type="region of interest" description="Disordered" evidence="4">
    <location>
        <begin position="129"/>
        <end position="170"/>
    </location>
</feature>
<dbReference type="PROSITE" id="PS50090">
    <property type="entry name" value="MYB_LIKE"/>
    <property type="match status" value="3"/>
</dbReference>
<feature type="domain" description="Myb-like" evidence="5">
    <location>
        <begin position="626"/>
        <end position="675"/>
    </location>
</feature>
<sequence>MASSNAVSSASILCSPKQGRLRRRVNHQHNGRQNYGQSVRRFIVRANAKDIAFDQNSRTTLQSGIDKLADAVGLTLGPRGRNVVLDEFGSPKVVNDGVTIARAIELPDPMENAGGEVIESKKVLKEVHTGVGKKTSLQKDDKMDVESNYEVGRKNKPKKKKKKDKNKTGRDHLDEIIVDYVESPMKERKKKKQKHNLDVESKSPKLMEEDGDNIDLAEDENVAAQALYAEDGRKDEKKRKKRKREKDVSDTEIMIAESDQKNVANENKLDGDVMEEVEHSRKKSKKKKKDDVYLEAASQEGMDGKLGNQNNLIGENEGNEYSIESEASGGKIKDHAIKKVKKKKKRKSAENGLKGKGSERKQRIGKGSEANNPSERSTPKGTSKRVSFSEDVEKDVSDTKIIIDGSNQKYIANGNIMEEVEHSRKKSKKKKKDNFCLETASQEGMDGKLGNKNNPIGENEGNEYAIESEASGGKIEDHAVKKVKKKKKKVKSAENGLERKGSERKQRVGKGFKANNPSERSTPKGTSKRVSFSEEVEVFPLSDCQSGETVQKKELVQGKRFSHEEDEMVKEAVLNYINARGLGEEGLKMVLNCKKHPEIKNCWKEIGEALPWRPYISVYYRAHILFERDERRSWTPEEYEIVHKFHEKYGAEWKTLAEALGKHRIHVKDAWRRIKLANRKRGRWSQEEYQTLFDLVNMDLRMKAFEEVRSSKHGMLRDNICWTAISDKLGSRTTPMCCMKWYNQLTSPMVAEGQWLDVDDYRLVIALYDLDACCMEDVDWDNLLEHRSGDVCRKRWNQMVKHLGDHGNKSFADQVEVLMQRYCPDVLEAREAYYSKPLVT</sequence>
<dbReference type="STRING" id="3983.A0A2C9V1K8"/>
<feature type="domain" description="Myb-like" evidence="5">
    <location>
        <begin position="676"/>
        <end position="745"/>
    </location>
</feature>
<evidence type="ECO:0000256" key="4">
    <source>
        <dbReference type="SAM" id="MobiDB-lite"/>
    </source>
</evidence>
<feature type="compositionally biased region" description="Basic residues" evidence="4">
    <location>
        <begin position="481"/>
        <end position="490"/>
    </location>
</feature>
<dbReference type="Gramene" id="Manes.11G149200.5.v8.1">
    <property type="protein sequence ID" value="Manes.11G149200.5.v8.1.CDS"/>
    <property type="gene ID" value="Manes.11G149200.v8.1"/>
</dbReference>
<feature type="compositionally biased region" description="Basic and acidic residues" evidence="4">
    <location>
        <begin position="195"/>
        <end position="208"/>
    </location>
</feature>
<dbReference type="GO" id="GO:0140662">
    <property type="term" value="F:ATP-dependent protein folding chaperone"/>
    <property type="evidence" value="ECO:0007669"/>
    <property type="project" value="InterPro"/>
</dbReference>
<feature type="compositionally biased region" description="Basic residues" evidence="4">
    <location>
        <begin position="338"/>
        <end position="347"/>
    </location>
</feature>
<proteinExistence type="predicted"/>